<dbReference type="AlphaFoldDB" id="A0AAN7HBW6"/>
<feature type="compositionally biased region" description="Low complexity" evidence="2">
    <location>
        <begin position="97"/>
        <end position="110"/>
    </location>
</feature>
<feature type="compositionally biased region" description="Polar residues" evidence="2">
    <location>
        <begin position="133"/>
        <end position="151"/>
    </location>
</feature>
<proteinExistence type="predicted"/>
<name>A0AAN7HBW6_9PEZI</name>
<evidence type="ECO:0000313" key="4">
    <source>
        <dbReference type="EMBL" id="KAK4235580.1"/>
    </source>
</evidence>
<dbReference type="GO" id="GO:0008270">
    <property type="term" value="F:zinc ion binding"/>
    <property type="evidence" value="ECO:0007669"/>
    <property type="project" value="UniProtKB-KW"/>
</dbReference>
<accession>A0AAN7HBW6</accession>
<dbReference type="InterPro" id="IPR013087">
    <property type="entry name" value="Znf_C2H2_type"/>
</dbReference>
<keyword evidence="1" id="KW-0863">Zinc-finger</keyword>
<keyword evidence="5" id="KW-1185">Reference proteome</keyword>
<dbReference type="Proteomes" id="UP001303760">
    <property type="component" value="Unassembled WGS sequence"/>
</dbReference>
<gene>
    <name evidence="4" type="ORF">C8A03DRAFT_36553</name>
</gene>
<protein>
    <recommendedName>
        <fullName evidence="3">C2H2-type domain-containing protein</fullName>
    </recommendedName>
</protein>
<feature type="domain" description="C2H2-type" evidence="3">
    <location>
        <begin position="258"/>
        <end position="286"/>
    </location>
</feature>
<evidence type="ECO:0000256" key="1">
    <source>
        <dbReference type="PROSITE-ProRule" id="PRU00042"/>
    </source>
</evidence>
<evidence type="ECO:0000313" key="5">
    <source>
        <dbReference type="Proteomes" id="UP001303760"/>
    </source>
</evidence>
<comment type="caution">
    <text evidence="4">The sequence shown here is derived from an EMBL/GenBank/DDBJ whole genome shotgun (WGS) entry which is preliminary data.</text>
</comment>
<reference evidence="4" key="2">
    <citation type="submission" date="2023-05" db="EMBL/GenBank/DDBJ databases">
        <authorList>
            <consortium name="Lawrence Berkeley National Laboratory"/>
            <person name="Steindorff A."/>
            <person name="Hensen N."/>
            <person name="Bonometti L."/>
            <person name="Westerberg I."/>
            <person name="Brannstrom I.O."/>
            <person name="Guillou S."/>
            <person name="Cros-Aarteil S."/>
            <person name="Calhoun S."/>
            <person name="Haridas S."/>
            <person name="Kuo A."/>
            <person name="Mondo S."/>
            <person name="Pangilinan J."/>
            <person name="Riley R."/>
            <person name="Labutti K."/>
            <person name="Andreopoulos B."/>
            <person name="Lipzen A."/>
            <person name="Chen C."/>
            <person name="Yanf M."/>
            <person name="Daum C."/>
            <person name="Ng V."/>
            <person name="Clum A."/>
            <person name="Ohm R."/>
            <person name="Martin F."/>
            <person name="Silar P."/>
            <person name="Natvig D."/>
            <person name="Lalanne C."/>
            <person name="Gautier V."/>
            <person name="Ament-Velasquez S.L."/>
            <person name="Kruys A."/>
            <person name="Hutchinson M.I."/>
            <person name="Powell A.J."/>
            <person name="Barry K."/>
            <person name="Miller A.N."/>
            <person name="Grigoriev I.V."/>
            <person name="Debuchy R."/>
            <person name="Gladieux P."/>
            <person name="Thoren M.H."/>
            <person name="Johannesson H."/>
        </authorList>
    </citation>
    <scope>NUCLEOTIDE SEQUENCE</scope>
    <source>
        <strain evidence="4">CBS 532.94</strain>
    </source>
</reference>
<evidence type="ECO:0000256" key="2">
    <source>
        <dbReference type="SAM" id="MobiDB-lite"/>
    </source>
</evidence>
<organism evidence="4 5">
    <name type="scientific">Achaetomium macrosporum</name>
    <dbReference type="NCBI Taxonomy" id="79813"/>
    <lineage>
        <taxon>Eukaryota</taxon>
        <taxon>Fungi</taxon>
        <taxon>Dikarya</taxon>
        <taxon>Ascomycota</taxon>
        <taxon>Pezizomycotina</taxon>
        <taxon>Sordariomycetes</taxon>
        <taxon>Sordariomycetidae</taxon>
        <taxon>Sordariales</taxon>
        <taxon>Chaetomiaceae</taxon>
        <taxon>Achaetomium</taxon>
    </lineage>
</organism>
<evidence type="ECO:0000259" key="3">
    <source>
        <dbReference type="PROSITE" id="PS50157"/>
    </source>
</evidence>
<dbReference type="SUPFAM" id="SSF57667">
    <property type="entry name" value="beta-beta-alpha zinc fingers"/>
    <property type="match status" value="1"/>
</dbReference>
<dbReference type="InterPro" id="IPR036236">
    <property type="entry name" value="Znf_C2H2_sf"/>
</dbReference>
<feature type="region of interest" description="Disordered" evidence="2">
    <location>
        <begin position="83"/>
        <end position="151"/>
    </location>
</feature>
<feature type="domain" description="C2H2-type" evidence="3">
    <location>
        <begin position="221"/>
        <end position="249"/>
    </location>
</feature>
<dbReference type="PROSITE" id="PS50157">
    <property type="entry name" value="ZINC_FINGER_C2H2_2"/>
    <property type="match status" value="2"/>
</dbReference>
<feature type="region of interest" description="Disordered" evidence="2">
    <location>
        <begin position="272"/>
        <end position="298"/>
    </location>
</feature>
<keyword evidence="1" id="KW-0479">Metal-binding</keyword>
<keyword evidence="1" id="KW-0862">Zinc</keyword>
<dbReference type="EMBL" id="MU860254">
    <property type="protein sequence ID" value="KAK4235580.1"/>
    <property type="molecule type" value="Genomic_DNA"/>
</dbReference>
<reference evidence="4" key="1">
    <citation type="journal article" date="2023" name="Mol. Phylogenet. Evol.">
        <title>Genome-scale phylogeny and comparative genomics of the fungal order Sordariales.</title>
        <authorList>
            <person name="Hensen N."/>
            <person name="Bonometti L."/>
            <person name="Westerberg I."/>
            <person name="Brannstrom I.O."/>
            <person name="Guillou S."/>
            <person name="Cros-Aarteil S."/>
            <person name="Calhoun S."/>
            <person name="Haridas S."/>
            <person name="Kuo A."/>
            <person name="Mondo S."/>
            <person name="Pangilinan J."/>
            <person name="Riley R."/>
            <person name="LaButti K."/>
            <person name="Andreopoulos B."/>
            <person name="Lipzen A."/>
            <person name="Chen C."/>
            <person name="Yan M."/>
            <person name="Daum C."/>
            <person name="Ng V."/>
            <person name="Clum A."/>
            <person name="Steindorff A."/>
            <person name="Ohm R.A."/>
            <person name="Martin F."/>
            <person name="Silar P."/>
            <person name="Natvig D.O."/>
            <person name="Lalanne C."/>
            <person name="Gautier V."/>
            <person name="Ament-Velasquez S.L."/>
            <person name="Kruys A."/>
            <person name="Hutchinson M.I."/>
            <person name="Powell A.J."/>
            <person name="Barry K."/>
            <person name="Miller A.N."/>
            <person name="Grigoriev I.V."/>
            <person name="Debuchy R."/>
            <person name="Gladieux P."/>
            <person name="Hiltunen Thoren M."/>
            <person name="Johannesson H."/>
        </authorList>
    </citation>
    <scope>NUCLEOTIDE SEQUENCE</scope>
    <source>
        <strain evidence="4">CBS 532.94</strain>
    </source>
</reference>
<dbReference type="Gene3D" id="3.30.160.60">
    <property type="entry name" value="Classic Zinc Finger"/>
    <property type="match status" value="1"/>
</dbReference>
<dbReference type="SMART" id="SM00355">
    <property type="entry name" value="ZnF_C2H2"/>
    <property type="match status" value="2"/>
</dbReference>
<sequence length="298" mass="32660">MDLPLDISGTWECPDWFSWDGNNLNHIIDSVLENFENAGLNDTWLADRLPNTATTTGAQFKDLNLTGLLPDVLVLEEYSIHTDPPELQSPRLTGAFSTNGSSGSGYSPSSIETGFPSPWTPWETPCVTPEMLKSQSPPTPLSNLSTAQGDSMDTPPCVEDCMTSNVHAGYGPICKMPIKFPGTSVVQQPPPQAAVTDTTLTMEDKPPGVSSRAWRYQIRPEKCPICGKGHTFRSELEKHVAAKHPDVAPDLGVSTKRHVCDLCQESLARNDHLVRHKKNKHGIEPQNRRKKPGGVTKK</sequence>
<feature type="compositionally biased region" description="Basic residues" evidence="2">
    <location>
        <begin position="288"/>
        <end position="298"/>
    </location>
</feature>
<dbReference type="PROSITE" id="PS00028">
    <property type="entry name" value="ZINC_FINGER_C2H2_1"/>
    <property type="match status" value="1"/>
</dbReference>